<dbReference type="EMBL" id="LBJM01000033">
    <property type="protein sequence ID" value="RXH40843.1"/>
    <property type="molecule type" value="Genomic_DNA"/>
</dbReference>
<name>A0A4Q0SM35_9BRAD</name>
<accession>A0A4Q0SM35</accession>
<organism evidence="1 2">
    <name type="scientific">Bradyrhizobium zhanjiangense</name>
    <dbReference type="NCBI Taxonomy" id="1325107"/>
    <lineage>
        <taxon>Bacteria</taxon>
        <taxon>Pseudomonadati</taxon>
        <taxon>Pseudomonadota</taxon>
        <taxon>Alphaproteobacteria</taxon>
        <taxon>Hyphomicrobiales</taxon>
        <taxon>Nitrobacteraceae</taxon>
        <taxon>Bradyrhizobium</taxon>
    </lineage>
</organism>
<dbReference type="AlphaFoldDB" id="A0A4Q0SM35"/>
<evidence type="ECO:0000313" key="2">
    <source>
        <dbReference type="Proteomes" id="UP000290565"/>
    </source>
</evidence>
<dbReference type="Proteomes" id="UP000290565">
    <property type="component" value="Unassembled WGS sequence"/>
</dbReference>
<reference evidence="1 2" key="1">
    <citation type="submission" date="2015-04" db="EMBL/GenBank/DDBJ databases">
        <title>Comparative genomics of rhizobia nodulating Arachis hypogaea in China.</title>
        <authorList>
            <person name="Li Y."/>
        </authorList>
    </citation>
    <scope>NUCLEOTIDE SEQUENCE [LARGE SCALE GENOMIC DNA]</scope>
    <source>
        <strain evidence="1 2">CCBAU 51787</strain>
    </source>
</reference>
<protein>
    <submittedName>
        <fullName evidence="1">Uncharacterized protein</fullName>
    </submittedName>
</protein>
<sequence length="72" mass="7677">MLPRSLVAGQILNNFLPALLLGFEHAELCLFQAINDAGVIGIKMQCGRRDSMTAGLPRCTPARNVLGIANLA</sequence>
<evidence type="ECO:0000313" key="1">
    <source>
        <dbReference type="EMBL" id="RXH40843.1"/>
    </source>
</evidence>
<gene>
    <name evidence="1" type="ORF">XH94_11000</name>
</gene>
<comment type="caution">
    <text evidence="1">The sequence shown here is derived from an EMBL/GenBank/DDBJ whole genome shotgun (WGS) entry which is preliminary data.</text>
</comment>
<proteinExistence type="predicted"/>